<keyword evidence="1" id="KW-0808">Transferase</keyword>
<dbReference type="PANTHER" id="PTHR34817:SF1">
    <property type="entry name" value="NUCLEOTIDYLTRANSFERASE"/>
    <property type="match status" value="1"/>
</dbReference>
<dbReference type="GO" id="GO:0016740">
    <property type="term" value="F:transferase activity"/>
    <property type="evidence" value="ECO:0007669"/>
    <property type="project" value="UniProtKB-KW"/>
</dbReference>
<sequence>MTYESLQASPQYLLLKCISGSNAYNLQVPNSDTDYKGIYILPQPEFFGLHYTPQVSNSTNDETYFEIGRFMELLVTNNPNILELLATPAHTTIFKHPLMHRIQASDFLSMRCLDTFAGYAKMQIKKAYGLNKQIHNPQPVDRKTPLQFCFVVEGHRSMPVEEWLQVRNLKQEDCGLSTLPNFRETYNLFHKSQFEEPVHFSGIIAKDNSNAVSLSSIPKGATPLTYLQFNKDAYTIHCKQYLQYWEWVDKRNEARFENTLQHGKNYDSKNMMHTFRLLQMAEEIALEKKIQVYRHDRDFFLSIRSGAFEYDTLLQMAEEKLARLPALYEQSGLPDAPNEAVAEALLQEIRTSFYQTLSQ</sequence>
<dbReference type="RefSeq" id="WP_111597987.1">
    <property type="nucleotide sequence ID" value="NZ_QLLL01000004.1"/>
</dbReference>
<evidence type="ECO:0000313" key="2">
    <source>
        <dbReference type="Proteomes" id="UP000249547"/>
    </source>
</evidence>
<dbReference type="AlphaFoldDB" id="A0A327QPW7"/>
<name>A0A327QPW7_9BACT</name>
<gene>
    <name evidence="1" type="ORF">LX64_02551</name>
</gene>
<dbReference type="Proteomes" id="UP000249547">
    <property type="component" value="Unassembled WGS sequence"/>
</dbReference>
<protein>
    <submittedName>
        <fullName evidence="1">Putative nucleotidyltransferase</fullName>
    </submittedName>
</protein>
<dbReference type="EMBL" id="QLLL01000004">
    <property type="protein sequence ID" value="RAJ05393.1"/>
    <property type="molecule type" value="Genomic_DNA"/>
</dbReference>
<proteinExistence type="predicted"/>
<evidence type="ECO:0000313" key="1">
    <source>
        <dbReference type="EMBL" id="RAJ05393.1"/>
    </source>
</evidence>
<accession>A0A327QPW7</accession>
<dbReference type="InterPro" id="IPR018775">
    <property type="entry name" value="RlaP"/>
</dbReference>
<comment type="caution">
    <text evidence="1">The sequence shown here is derived from an EMBL/GenBank/DDBJ whole genome shotgun (WGS) entry which is preliminary data.</text>
</comment>
<organism evidence="1 2">
    <name type="scientific">Chitinophaga skermanii</name>
    <dbReference type="NCBI Taxonomy" id="331697"/>
    <lineage>
        <taxon>Bacteria</taxon>
        <taxon>Pseudomonadati</taxon>
        <taxon>Bacteroidota</taxon>
        <taxon>Chitinophagia</taxon>
        <taxon>Chitinophagales</taxon>
        <taxon>Chitinophagaceae</taxon>
        <taxon>Chitinophaga</taxon>
    </lineage>
</organism>
<reference evidence="1 2" key="1">
    <citation type="submission" date="2018-06" db="EMBL/GenBank/DDBJ databases">
        <title>Genomic Encyclopedia of Archaeal and Bacterial Type Strains, Phase II (KMG-II): from individual species to whole genera.</title>
        <authorList>
            <person name="Goeker M."/>
        </authorList>
    </citation>
    <scope>NUCLEOTIDE SEQUENCE [LARGE SCALE GENOMIC DNA]</scope>
    <source>
        <strain evidence="1 2">DSM 23857</strain>
    </source>
</reference>
<dbReference type="OrthoDB" id="243791at2"/>
<dbReference type="PANTHER" id="PTHR34817">
    <property type="entry name" value="NUCLEOTIDYLTRANSFERASE"/>
    <property type="match status" value="1"/>
</dbReference>
<keyword evidence="2" id="KW-1185">Reference proteome</keyword>
<dbReference type="Pfam" id="PF10127">
    <property type="entry name" value="RlaP"/>
    <property type="match status" value="1"/>
</dbReference>